<evidence type="ECO:0000256" key="4">
    <source>
        <dbReference type="ARBA" id="ARBA00022741"/>
    </source>
</evidence>
<dbReference type="EC" id="2.7.11.1" evidence="1"/>
<dbReference type="InterPro" id="IPR011009">
    <property type="entry name" value="Kinase-like_dom_sf"/>
</dbReference>
<name>A0A3P3YLS4_PLABS</name>
<dbReference type="PANTHER" id="PTHR24356:SF374">
    <property type="entry name" value="PROTEIN KINASE DOMAIN-CONTAINING PROTEIN"/>
    <property type="match status" value="1"/>
</dbReference>
<evidence type="ECO:0000256" key="3">
    <source>
        <dbReference type="ARBA" id="ARBA00022679"/>
    </source>
</evidence>
<keyword evidence="6" id="KW-0067">ATP-binding</keyword>
<evidence type="ECO:0000259" key="10">
    <source>
        <dbReference type="PROSITE" id="PS50011"/>
    </source>
</evidence>
<dbReference type="InterPro" id="IPR008271">
    <property type="entry name" value="Ser/Thr_kinase_AS"/>
</dbReference>
<gene>
    <name evidence="11" type="ORF">PLBR_LOCUS8367</name>
</gene>
<dbReference type="CDD" id="cd05123">
    <property type="entry name" value="STKc_AGC"/>
    <property type="match status" value="1"/>
</dbReference>
<dbReference type="PROSITE" id="PS50011">
    <property type="entry name" value="PROTEIN_KINASE_DOM"/>
    <property type="match status" value="1"/>
</dbReference>
<evidence type="ECO:0000256" key="5">
    <source>
        <dbReference type="ARBA" id="ARBA00022777"/>
    </source>
</evidence>
<keyword evidence="11" id="KW-0496">Mitochondrion</keyword>
<evidence type="ECO:0000256" key="9">
    <source>
        <dbReference type="SAM" id="MobiDB-lite"/>
    </source>
</evidence>
<sequence>MGCCSSKKPNRNAVDISHFVKLRAIGKGTCGAIVSSSSLGPTSSAGGFGLVHVVKKLTPPQAENDLFAMKTMAKQTLLQSEWHLSVAWLERNVLRIVQSPFLPKLHWAFQDRARLYLVMDFLPGGDLGFYVDKHHGLPEESIVFYIAEIALGIQALHDQYIVHHDIKPSNILLDSSGHARITDFGLATILDAESGFRTRLAGGTPGFMPPESIMGKFHVFEPDFFALGSTIYYCYKQRAPFVSNEQMMEQKAIPHSWRLIPDVARNLIERLLKFDMNERLTDWDEFERHEFFRTIDWDQMRKCSGKGPINIETTARNFPMEVCALDALVPDEAKPIKDQTVFDGFEYDEDKGDASAMREAPGRIAEFAARLSVERSGGGASKSVGPISASRSLPPRRPRAAQTVGFDRVAVTVLPAPTAGDNDTQIHPVLVQPKA</sequence>
<dbReference type="InterPro" id="IPR000719">
    <property type="entry name" value="Prot_kinase_dom"/>
</dbReference>
<feature type="domain" description="Protein kinase" evidence="10">
    <location>
        <begin position="19"/>
        <end position="292"/>
    </location>
</feature>
<keyword evidence="2" id="KW-0723">Serine/threonine-protein kinase</keyword>
<dbReference type="InterPro" id="IPR045270">
    <property type="entry name" value="STKc_AGC"/>
</dbReference>
<feature type="region of interest" description="Disordered" evidence="9">
    <location>
        <begin position="375"/>
        <end position="402"/>
    </location>
</feature>
<proteinExistence type="predicted"/>
<dbReference type="PROSITE" id="PS00108">
    <property type="entry name" value="PROTEIN_KINASE_ST"/>
    <property type="match status" value="1"/>
</dbReference>
<dbReference type="Proteomes" id="UP000290189">
    <property type="component" value="Unassembled WGS sequence"/>
</dbReference>
<dbReference type="PANTHER" id="PTHR24356">
    <property type="entry name" value="SERINE/THREONINE-PROTEIN KINASE"/>
    <property type="match status" value="1"/>
</dbReference>
<feature type="region of interest" description="Disordered" evidence="9">
    <location>
        <begin position="416"/>
        <end position="435"/>
    </location>
</feature>
<protein>
    <recommendedName>
        <fullName evidence="1">non-specific serine/threonine protein kinase</fullName>
        <ecNumber evidence="1">2.7.11.1</ecNumber>
    </recommendedName>
</protein>
<keyword evidence="5" id="KW-0418">Kinase</keyword>
<dbReference type="EMBL" id="OVEO01000016">
    <property type="protein sequence ID" value="SPR01152.1"/>
    <property type="molecule type" value="Genomic_DNA"/>
</dbReference>
<dbReference type="AlphaFoldDB" id="A0A3P3YLS4"/>
<evidence type="ECO:0000313" key="11">
    <source>
        <dbReference type="EMBL" id="SPR01152.1"/>
    </source>
</evidence>
<dbReference type="GO" id="GO:0005524">
    <property type="term" value="F:ATP binding"/>
    <property type="evidence" value="ECO:0007669"/>
    <property type="project" value="UniProtKB-KW"/>
</dbReference>
<reference evidence="11 12" key="1">
    <citation type="submission" date="2018-03" db="EMBL/GenBank/DDBJ databases">
        <authorList>
            <person name="Fogelqvist J."/>
        </authorList>
    </citation>
    <scope>NUCLEOTIDE SEQUENCE [LARGE SCALE GENOMIC DNA]</scope>
</reference>
<evidence type="ECO:0000256" key="2">
    <source>
        <dbReference type="ARBA" id="ARBA00022527"/>
    </source>
</evidence>
<evidence type="ECO:0000256" key="7">
    <source>
        <dbReference type="ARBA" id="ARBA00047899"/>
    </source>
</evidence>
<evidence type="ECO:0000256" key="8">
    <source>
        <dbReference type="ARBA" id="ARBA00048679"/>
    </source>
</evidence>
<evidence type="ECO:0000256" key="1">
    <source>
        <dbReference type="ARBA" id="ARBA00012513"/>
    </source>
</evidence>
<dbReference type="SMART" id="SM00220">
    <property type="entry name" value="S_TKc"/>
    <property type="match status" value="1"/>
</dbReference>
<dbReference type="Gene3D" id="1.10.510.10">
    <property type="entry name" value="Transferase(Phosphotransferase) domain 1"/>
    <property type="match status" value="1"/>
</dbReference>
<evidence type="ECO:0000256" key="6">
    <source>
        <dbReference type="ARBA" id="ARBA00022840"/>
    </source>
</evidence>
<comment type="catalytic activity">
    <reaction evidence="7">
        <text>L-threonyl-[protein] + ATP = O-phospho-L-threonyl-[protein] + ADP + H(+)</text>
        <dbReference type="Rhea" id="RHEA:46608"/>
        <dbReference type="Rhea" id="RHEA-COMP:11060"/>
        <dbReference type="Rhea" id="RHEA-COMP:11605"/>
        <dbReference type="ChEBI" id="CHEBI:15378"/>
        <dbReference type="ChEBI" id="CHEBI:30013"/>
        <dbReference type="ChEBI" id="CHEBI:30616"/>
        <dbReference type="ChEBI" id="CHEBI:61977"/>
        <dbReference type="ChEBI" id="CHEBI:456216"/>
        <dbReference type="EC" id="2.7.11.1"/>
    </reaction>
</comment>
<comment type="catalytic activity">
    <reaction evidence="8">
        <text>L-seryl-[protein] + ATP = O-phospho-L-seryl-[protein] + ADP + H(+)</text>
        <dbReference type="Rhea" id="RHEA:17989"/>
        <dbReference type="Rhea" id="RHEA-COMP:9863"/>
        <dbReference type="Rhea" id="RHEA-COMP:11604"/>
        <dbReference type="ChEBI" id="CHEBI:15378"/>
        <dbReference type="ChEBI" id="CHEBI:29999"/>
        <dbReference type="ChEBI" id="CHEBI:30616"/>
        <dbReference type="ChEBI" id="CHEBI:83421"/>
        <dbReference type="ChEBI" id="CHEBI:456216"/>
        <dbReference type="EC" id="2.7.11.1"/>
    </reaction>
</comment>
<dbReference type="GO" id="GO:0004674">
    <property type="term" value="F:protein serine/threonine kinase activity"/>
    <property type="evidence" value="ECO:0007669"/>
    <property type="project" value="UniProtKB-KW"/>
</dbReference>
<dbReference type="Pfam" id="PF00069">
    <property type="entry name" value="Pkinase"/>
    <property type="match status" value="1"/>
</dbReference>
<organism evidence="11 12">
    <name type="scientific">Plasmodiophora brassicae</name>
    <name type="common">Clubroot disease agent</name>
    <dbReference type="NCBI Taxonomy" id="37360"/>
    <lineage>
        <taxon>Eukaryota</taxon>
        <taxon>Sar</taxon>
        <taxon>Rhizaria</taxon>
        <taxon>Endomyxa</taxon>
        <taxon>Phytomyxea</taxon>
        <taxon>Plasmodiophorida</taxon>
        <taxon>Plasmodiophoridae</taxon>
        <taxon>Plasmodiophora</taxon>
    </lineage>
</organism>
<dbReference type="SUPFAM" id="SSF56112">
    <property type="entry name" value="Protein kinase-like (PK-like)"/>
    <property type="match status" value="1"/>
</dbReference>
<dbReference type="GO" id="GO:0035556">
    <property type="term" value="P:intracellular signal transduction"/>
    <property type="evidence" value="ECO:0007669"/>
    <property type="project" value="TreeGrafter"/>
</dbReference>
<geneLocation type="mitochondrion" evidence="11"/>
<dbReference type="InterPro" id="IPR050236">
    <property type="entry name" value="Ser_Thr_kinase_AGC"/>
</dbReference>
<keyword evidence="3" id="KW-0808">Transferase</keyword>
<accession>A0A3P3YLS4</accession>
<evidence type="ECO:0000313" key="12">
    <source>
        <dbReference type="Proteomes" id="UP000290189"/>
    </source>
</evidence>
<keyword evidence="4" id="KW-0547">Nucleotide-binding</keyword>
<dbReference type="Gene3D" id="3.30.200.20">
    <property type="entry name" value="Phosphorylase Kinase, domain 1"/>
    <property type="match status" value="1"/>
</dbReference>